<evidence type="ECO:0000256" key="1">
    <source>
        <dbReference type="SAM" id="MobiDB-lite"/>
    </source>
</evidence>
<reference evidence="3" key="1">
    <citation type="journal article" date="2019" name="Nat. Commun.">
        <title>Expansion of phycobilisome linker gene families in mesophilic red algae.</title>
        <authorList>
            <person name="Lee J."/>
            <person name="Kim D."/>
            <person name="Bhattacharya D."/>
            <person name="Yoon H.S."/>
        </authorList>
    </citation>
    <scope>NUCLEOTIDE SEQUENCE [LARGE SCALE GENOMIC DNA]</scope>
    <source>
        <strain evidence="3">CCMP 1328</strain>
    </source>
</reference>
<feature type="region of interest" description="Disordered" evidence="1">
    <location>
        <begin position="71"/>
        <end position="95"/>
    </location>
</feature>
<organism evidence="2 3">
    <name type="scientific">Porphyridium purpureum</name>
    <name type="common">Red alga</name>
    <name type="synonym">Porphyridium cruentum</name>
    <dbReference type="NCBI Taxonomy" id="35688"/>
    <lineage>
        <taxon>Eukaryota</taxon>
        <taxon>Rhodophyta</taxon>
        <taxon>Bangiophyceae</taxon>
        <taxon>Porphyridiales</taxon>
        <taxon>Porphyridiaceae</taxon>
        <taxon>Porphyridium</taxon>
    </lineage>
</organism>
<comment type="caution">
    <text evidence="2">The sequence shown here is derived from an EMBL/GenBank/DDBJ whole genome shotgun (WGS) entry which is preliminary data.</text>
</comment>
<keyword evidence="3" id="KW-1185">Reference proteome</keyword>
<sequence>MLRTALCSFLGGAATAGGAGYYVLHQDLYKTHAVLEQSVQTVGASVREDLLALNQRVQLLEAAASMTNLSDEVQRDTVQHENEETVPAPAQAGDA</sequence>
<evidence type="ECO:0000313" key="2">
    <source>
        <dbReference type="EMBL" id="KAA8499096.1"/>
    </source>
</evidence>
<gene>
    <name evidence="2" type="ORF">FVE85_6681</name>
</gene>
<evidence type="ECO:0000313" key="3">
    <source>
        <dbReference type="Proteomes" id="UP000324585"/>
    </source>
</evidence>
<feature type="compositionally biased region" description="Basic and acidic residues" evidence="1">
    <location>
        <begin position="72"/>
        <end position="83"/>
    </location>
</feature>
<dbReference type="EMBL" id="VRMN01000001">
    <property type="protein sequence ID" value="KAA8499096.1"/>
    <property type="molecule type" value="Genomic_DNA"/>
</dbReference>
<proteinExistence type="predicted"/>
<dbReference type="Proteomes" id="UP000324585">
    <property type="component" value="Unassembled WGS sequence"/>
</dbReference>
<name>A0A5J4Z5Y8_PORPP</name>
<protein>
    <submittedName>
        <fullName evidence="2">Uncharacterized protein</fullName>
    </submittedName>
</protein>
<dbReference type="AlphaFoldDB" id="A0A5J4Z5Y8"/>
<accession>A0A5J4Z5Y8</accession>